<dbReference type="Proteomes" id="UP000183656">
    <property type="component" value="Unassembled WGS sequence"/>
</dbReference>
<gene>
    <name evidence="2" type="ORF">SAMN04489707_102235</name>
</gene>
<feature type="transmembrane region" description="Helical" evidence="1">
    <location>
        <begin position="18"/>
        <end position="40"/>
    </location>
</feature>
<evidence type="ECO:0000313" key="2">
    <source>
        <dbReference type="EMBL" id="SFU80189.1"/>
    </source>
</evidence>
<keyword evidence="1" id="KW-0812">Transmembrane</keyword>
<dbReference type="OrthoDB" id="9157092at2"/>
<dbReference type="EMBL" id="FPBX01000022">
    <property type="protein sequence ID" value="SFU80189.1"/>
    <property type="molecule type" value="Genomic_DNA"/>
</dbReference>
<sequence length="155" mass="16974">MPSYNAPALRFQVRRSRFLWCGVLGVAVAGGLVLLGWSRAGASPSAFALAGAVLLWLACTGVALHFVYQLPQGVLVWDGTTWFLEIPGQPPFAGLLRVHMDAQARMLLSLCGEGYAGHWIWVERHTHSACWMDLRRAVYSRPRLDAGPAQPTDTS</sequence>
<protein>
    <recommendedName>
        <fullName evidence="4">Toxin CptA</fullName>
    </recommendedName>
</protein>
<feature type="transmembrane region" description="Helical" evidence="1">
    <location>
        <begin position="46"/>
        <end position="68"/>
    </location>
</feature>
<proteinExistence type="predicted"/>
<keyword evidence="1" id="KW-1133">Transmembrane helix</keyword>
<dbReference type="AlphaFoldDB" id="A0A1I7J4R0"/>
<name>A0A1I7J4R0_9BURK</name>
<reference evidence="2 3" key="1">
    <citation type="submission" date="2016-10" db="EMBL/GenBank/DDBJ databases">
        <authorList>
            <person name="de Groot N.N."/>
        </authorList>
    </citation>
    <scope>NUCLEOTIDE SEQUENCE [LARGE SCALE GENOMIC DNA]</scope>
    <source>
        <strain evidence="2 3">R-24608</strain>
    </source>
</reference>
<accession>A0A1I7J4R0</accession>
<keyword evidence="3" id="KW-1185">Reference proteome</keyword>
<dbReference type="RefSeq" id="WP_054256499.1">
    <property type="nucleotide sequence ID" value="NZ_CYIG01000019.1"/>
</dbReference>
<evidence type="ECO:0008006" key="4">
    <source>
        <dbReference type="Google" id="ProtNLM"/>
    </source>
</evidence>
<dbReference type="STRING" id="343013.SAMN04489707_102235"/>
<evidence type="ECO:0000313" key="3">
    <source>
        <dbReference type="Proteomes" id="UP000183656"/>
    </source>
</evidence>
<organism evidence="2 3">
    <name type="scientific">Paenacidovorax caeni</name>
    <dbReference type="NCBI Taxonomy" id="343013"/>
    <lineage>
        <taxon>Bacteria</taxon>
        <taxon>Pseudomonadati</taxon>
        <taxon>Pseudomonadota</taxon>
        <taxon>Betaproteobacteria</taxon>
        <taxon>Burkholderiales</taxon>
        <taxon>Comamonadaceae</taxon>
        <taxon>Paenacidovorax</taxon>
    </lineage>
</organism>
<evidence type="ECO:0000256" key="1">
    <source>
        <dbReference type="SAM" id="Phobius"/>
    </source>
</evidence>
<keyword evidence="1" id="KW-0472">Membrane</keyword>